<keyword evidence="7" id="KW-0443">Lipid metabolism</keyword>
<dbReference type="Pfam" id="PF14360">
    <property type="entry name" value="PAP2_C"/>
    <property type="match status" value="1"/>
</dbReference>
<feature type="transmembrane region" description="Helical" evidence="9">
    <location>
        <begin position="333"/>
        <end position="350"/>
    </location>
</feature>
<accession>A0A1J3D2C8</accession>
<dbReference type="GO" id="GO:0005886">
    <property type="term" value="C:plasma membrane"/>
    <property type="evidence" value="ECO:0007669"/>
    <property type="project" value="TreeGrafter"/>
</dbReference>
<evidence type="ECO:0000256" key="5">
    <source>
        <dbReference type="ARBA" id="ARBA00022919"/>
    </source>
</evidence>
<evidence type="ECO:0000256" key="1">
    <source>
        <dbReference type="ARBA" id="ARBA00004141"/>
    </source>
</evidence>
<gene>
    <name evidence="11" type="ORF">GA_TR19496_c0_g1_i1_g.64497</name>
</gene>
<name>A0A1J3D2C8_NOCCA</name>
<proteinExistence type="inferred from homology"/>
<evidence type="ECO:0000256" key="8">
    <source>
        <dbReference type="ARBA" id="ARBA00023136"/>
    </source>
</evidence>
<evidence type="ECO:0000256" key="2">
    <source>
        <dbReference type="ARBA" id="ARBA00005441"/>
    </source>
</evidence>
<feature type="transmembrane region" description="Helical" evidence="9">
    <location>
        <begin position="288"/>
        <end position="313"/>
    </location>
</feature>
<dbReference type="AlphaFoldDB" id="A0A1J3D2C8"/>
<feature type="domain" description="Sphingomyelin synthase-like" evidence="10">
    <location>
        <begin position="277"/>
        <end position="344"/>
    </location>
</feature>
<evidence type="ECO:0000256" key="9">
    <source>
        <dbReference type="SAM" id="Phobius"/>
    </source>
</evidence>
<keyword evidence="4 9" id="KW-0812">Transmembrane</keyword>
<feature type="transmembrane region" description="Helical" evidence="9">
    <location>
        <begin position="70"/>
        <end position="97"/>
    </location>
</feature>
<reference evidence="11" key="1">
    <citation type="submission" date="2016-07" db="EMBL/GenBank/DDBJ databases">
        <title>De novo transcriptome assembly of four accessions of the metal hyperaccumulator plant Noccaea caerulescens.</title>
        <authorList>
            <person name="Blande D."/>
            <person name="Halimaa P."/>
            <person name="Tervahauta A.I."/>
            <person name="Aarts M.G."/>
            <person name="Karenlampi S.O."/>
        </authorList>
    </citation>
    <scope>NUCLEOTIDE SEQUENCE</scope>
</reference>
<protein>
    <recommendedName>
        <fullName evidence="10">Sphingomyelin synthase-like domain-containing protein</fullName>
    </recommendedName>
</protein>
<comment type="subcellular location">
    <subcellularLocation>
        <location evidence="1">Membrane</location>
        <topology evidence="1">Multi-pass membrane protein</topology>
    </subcellularLocation>
</comment>
<sequence length="430" mass="48151">MMRRLSAQMPGAGLGIAAISYVAVDYMRYVSPAWHSRLQPVLWSALILAVLTRVPFYKHWSKELRAAIPFLASIVFLLGALLFEALCVRSVTAVLGLDWHRDTSPLPDTGQWLLLALNESLPEKIVNILRAHIITLHHFLMLFVMLAFSVAFNSVKPPGLGLGARYIFTMGLGRLLRAITFISTILPSARPWCASARFKNVPSHPHRWAQKYYVPYAKDPYAIRQLLHWDTAYADAGDYIGHYRADWGTMSFLSEFLRPSYSEGTSWFALLKKAGGGCNDLLYSGHMLVAVLTAMAWTEAYGGFSSAMIWLLVAHSAQREIRERHHYTVDCVVAIYVGILLWKMTGFIWSDKRKTKQAAKLEKIQNRLIHAAKDSDMEAVRRLVEEIEVGFGEENQSGVVSKRTMTVFACATVITTLGIVVLALTLTSDG</sequence>
<feature type="transmembrane region" description="Helical" evidence="9">
    <location>
        <begin position="131"/>
        <end position="152"/>
    </location>
</feature>
<dbReference type="InterPro" id="IPR045221">
    <property type="entry name" value="Sphingomyelin_synth-like"/>
</dbReference>
<dbReference type="GO" id="GO:0000139">
    <property type="term" value="C:Golgi membrane"/>
    <property type="evidence" value="ECO:0007669"/>
    <property type="project" value="TreeGrafter"/>
</dbReference>
<keyword evidence="8 9" id="KW-0472">Membrane</keyword>
<evidence type="ECO:0000256" key="4">
    <source>
        <dbReference type="ARBA" id="ARBA00022692"/>
    </source>
</evidence>
<feature type="transmembrane region" description="Helical" evidence="9">
    <location>
        <begin position="405"/>
        <end position="426"/>
    </location>
</feature>
<evidence type="ECO:0000259" key="10">
    <source>
        <dbReference type="Pfam" id="PF14360"/>
    </source>
</evidence>
<dbReference type="EMBL" id="GEVI01018063">
    <property type="protein sequence ID" value="JAU14257.1"/>
    <property type="molecule type" value="Transcribed_RNA"/>
</dbReference>
<feature type="transmembrane region" description="Helical" evidence="9">
    <location>
        <begin position="12"/>
        <end position="29"/>
    </location>
</feature>
<keyword evidence="3" id="KW-0808">Transferase</keyword>
<keyword evidence="5" id="KW-0746">Sphingolipid metabolism</keyword>
<comment type="similarity">
    <text evidence="2">Belongs to the sphingomyelin synthase family.</text>
</comment>
<evidence type="ECO:0000256" key="3">
    <source>
        <dbReference type="ARBA" id="ARBA00022679"/>
    </source>
</evidence>
<dbReference type="PANTHER" id="PTHR21290:SF25">
    <property type="entry name" value="SPHINGOMYELIN SYNTHASE-RELATED PROTEIN 1"/>
    <property type="match status" value="1"/>
</dbReference>
<dbReference type="GO" id="GO:0046513">
    <property type="term" value="P:ceramide biosynthetic process"/>
    <property type="evidence" value="ECO:0007669"/>
    <property type="project" value="TreeGrafter"/>
</dbReference>
<organism evidence="11">
    <name type="scientific">Noccaea caerulescens</name>
    <name type="common">Alpine penny-cress</name>
    <name type="synonym">Thlaspi caerulescens</name>
    <dbReference type="NCBI Taxonomy" id="107243"/>
    <lineage>
        <taxon>Eukaryota</taxon>
        <taxon>Viridiplantae</taxon>
        <taxon>Streptophyta</taxon>
        <taxon>Embryophyta</taxon>
        <taxon>Tracheophyta</taxon>
        <taxon>Spermatophyta</taxon>
        <taxon>Magnoliopsida</taxon>
        <taxon>eudicotyledons</taxon>
        <taxon>Gunneridae</taxon>
        <taxon>Pentapetalae</taxon>
        <taxon>rosids</taxon>
        <taxon>malvids</taxon>
        <taxon>Brassicales</taxon>
        <taxon>Brassicaceae</taxon>
        <taxon>Coluteocarpeae</taxon>
        <taxon>Noccaea</taxon>
    </lineage>
</organism>
<dbReference type="InterPro" id="IPR025749">
    <property type="entry name" value="Sphingomyelin_synth-like_dom"/>
</dbReference>
<dbReference type="GO" id="GO:0005789">
    <property type="term" value="C:endoplasmic reticulum membrane"/>
    <property type="evidence" value="ECO:0007669"/>
    <property type="project" value="TreeGrafter"/>
</dbReference>
<dbReference type="GO" id="GO:0047493">
    <property type="term" value="F:ceramide cholinephosphotransferase activity"/>
    <property type="evidence" value="ECO:0007669"/>
    <property type="project" value="TreeGrafter"/>
</dbReference>
<dbReference type="GO" id="GO:0033188">
    <property type="term" value="F:sphingomyelin synthase activity"/>
    <property type="evidence" value="ECO:0007669"/>
    <property type="project" value="TreeGrafter"/>
</dbReference>
<evidence type="ECO:0000313" key="11">
    <source>
        <dbReference type="EMBL" id="JAU14257.1"/>
    </source>
</evidence>
<evidence type="ECO:0000256" key="6">
    <source>
        <dbReference type="ARBA" id="ARBA00022989"/>
    </source>
</evidence>
<keyword evidence="6 9" id="KW-1133">Transmembrane helix</keyword>
<evidence type="ECO:0000256" key="7">
    <source>
        <dbReference type="ARBA" id="ARBA00023098"/>
    </source>
</evidence>
<dbReference type="PANTHER" id="PTHR21290">
    <property type="entry name" value="SPHINGOMYELIN SYNTHETASE"/>
    <property type="match status" value="1"/>
</dbReference>